<evidence type="ECO:0000256" key="2">
    <source>
        <dbReference type="ARBA" id="ARBA00008557"/>
    </source>
</evidence>
<dbReference type="GO" id="GO:0006417">
    <property type="term" value="P:regulation of translation"/>
    <property type="evidence" value="ECO:0007669"/>
    <property type="project" value="UniProtKB-KW"/>
</dbReference>
<feature type="compositionally biased region" description="Pro residues" evidence="11">
    <location>
        <begin position="555"/>
        <end position="564"/>
    </location>
</feature>
<evidence type="ECO:0000256" key="11">
    <source>
        <dbReference type="SAM" id="MobiDB-lite"/>
    </source>
</evidence>
<dbReference type="CDD" id="cd12379">
    <property type="entry name" value="RRM2_I_PABPs"/>
    <property type="match status" value="1"/>
</dbReference>
<comment type="function">
    <text evidence="10">Binds the poly(A) tail of mRNA.</text>
</comment>
<feature type="domain" description="PABC" evidence="13">
    <location>
        <begin position="611"/>
        <end position="688"/>
    </location>
</feature>
<evidence type="ECO:0000256" key="7">
    <source>
        <dbReference type="ARBA" id="ARBA00022845"/>
    </source>
</evidence>
<dbReference type="CDD" id="cd12378">
    <property type="entry name" value="RRM1_I_PABPs"/>
    <property type="match status" value="1"/>
</dbReference>
<evidence type="ECO:0000256" key="4">
    <source>
        <dbReference type="ARBA" id="ARBA00022490"/>
    </source>
</evidence>
<evidence type="ECO:0000256" key="9">
    <source>
        <dbReference type="PROSITE-ProRule" id="PRU00176"/>
    </source>
</evidence>
<dbReference type="InterPro" id="IPR012677">
    <property type="entry name" value="Nucleotide-bd_a/b_plait_sf"/>
</dbReference>
<feature type="region of interest" description="Disordered" evidence="11">
    <location>
        <begin position="485"/>
        <end position="618"/>
    </location>
</feature>
<dbReference type="SMART" id="SM00517">
    <property type="entry name" value="PolyA"/>
    <property type="match status" value="1"/>
</dbReference>
<comment type="subcellular location">
    <subcellularLocation>
        <location evidence="1 10">Cytoplasm</location>
    </subcellularLocation>
</comment>
<dbReference type="AlphaFoldDB" id="A0A9P6VWQ9"/>
<reference evidence="14 15" key="1">
    <citation type="submission" date="2020-11" db="EMBL/GenBank/DDBJ databases">
        <title>Kefir isolates.</title>
        <authorList>
            <person name="Marcisauskas S."/>
            <person name="Kim Y."/>
            <person name="Blasche S."/>
        </authorList>
    </citation>
    <scope>NUCLEOTIDE SEQUENCE [LARGE SCALE GENOMIC DNA]</scope>
    <source>
        <strain evidence="14 15">KR</strain>
    </source>
</reference>
<dbReference type="PROSITE" id="PS51309">
    <property type="entry name" value="PABC"/>
    <property type="match status" value="1"/>
</dbReference>
<dbReference type="InterPro" id="IPR036053">
    <property type="entry name" value="PABP-dom"/>
</dbReference>
<sequence>MSSDAAANTPAAAAAAPVKTEAASPAPAAETSPAPAAAENKDEAKSTESSSSAQAAAPANAASSAGPSPSTSLYVGELDPTVTEAMLYEIFSMIGPVASIRVCRDAVTRRSLGYAYVNYLNSADGERALEQLNYSSIKGRPCRIMWSQRDPALRKNGAGNIFIKNLDENIDNKALHDTFAAFGNILSCKVAVDSQGNSLGYGFVHYDTAEAAKAAIEGVNGMLLNDKVVFVGIHIPKRERQAKIDEIRAHFTNLYVKNVPLEVTEDEFRGLFEPFGKVTSAVITKDSEGKSKGFGFVNYEKHEDAAKAVEALHDKDYKGQNLYVARAQRKSEREEELKKSYEQKKYEANLKYQGVNLYVKNLDDDMEEDRLRAEFEAFGQITSCKIMVDDKGASKGFGFVCFSSPDEATKAVTELNGKMLGTKPLYVALAQRKEVRKQQLEAQVAQRNQIRSQQLAAAGIPGIPPYMPGAPPMYYGPGGYPQPGARGPMGYPQPGPGGMPRPRFYAPPNMPGMPPMPGPYGQVPPQQFGQYPPPPPGAAGPGPRGAPAGGRPGQPGQPPLPAGVPRPGQALPNGAPMPPRGAAVPPNGVPRPAQAGQAGARRPRAEEAKPSSGLTAAMLANAGPAEQKQMLGEALYPRIHETQPELAGKLTGMLIEMDSSEVLYLLENDEAMAAKVQEALDVLAEYSARQTKADGEQQADESTPAPAADAEAAPAEAEAPAAEAST</sequence>
<dbReference type="GO" id="GO:0010494">
    <property type="term" value="C:cytoplasmic stress granule"/>
    <property type="evidence" value="ECO:0007669"/>
    <property type="project" value="UniProtKB-ARBA"/>
</dbReference>
<feature type="domain" description="RRM" evidence="12">
    <location>
        <begin position="159"/>
        <end position="236"/>
    </location>
</feature>
<dbReference type="SMART" id="SM00360">
    <property type="entry name" value="RRM"/>
    <property type="match status" value="4"/>
</dbReference>
<evidence type="ECO:0000313" key="15">
    <source>
        <dbReference type="Proteomes" id="UP000777482"/>
    </source>
</evidence>
<dbReference type="InterPro" id="IPR002004">
    <property type="entry name" value="PABP_HYD_C"/>
</dbReference>
<dbReference type="InterPro" id="IPR035979">
    <property type="entry name" value="RBD_domain_sf"/>
</dbReference>
<dbReference type="Pfam" id="PF00658">
    <property type="entry name" value="MLLE"/>
    <property type="match status" value="1"/>
</dbReference>
<feature type="region of interest" description="Disordered" evidence="11">
    <location>
        <begin position="690"/>
        <end position="726"/>
    </location>
</feature>
<dbReference type="FunFam" id="3.30.70.330:FF:000441">
    <property type="entry name" value="Polyadenylate-binding protein"/>
    <property type="match status" value="1"/>
</dbReference>
<comment type="caution">
    <text evidence="14">The sequence shown here is derived from an EMBL/GenBank/DDBJ whole genome shotgun (WGS) entry which is preliminary data.</text>
</comment>
<dbReference type="NCBIfam" id="TIGR01628">
    <property type="entry name" value="PABP-1234"/>
    <property type="match status" value="1"/>
</dbReference>
<dbReference type="SUPFAM" id="SSF63570">
    <property type="entry name" value="PABC (PABP) domain"/>
    <property type="match status" value="1"/>
</dbReference>
<dbReference type="Pfam" id="PF00076">
    <property type="entry name" value="RRM_1"/>
    <property type="match status" value="4"/>
</dbReference>
<keyword evidence="3" id="KW-0813">Transport</keyword>
<feature type="compositionally biased region" description="Pro residues" evidence="11">
    <location>
        <begin position="508"/>
        <end position="518"/>
    </location>
</feature>
<evidence type="ECO:0000259" key="13">
    <source>
        <dbReference type="PROSITE" id="PS51309"/>
    </source>
</evidence>
<feature type="compositionally biased region" description="Low complexity" evidence="11">
    <location>
        <begin position="1"/>
        <end position="38"/>
    </location>
</feature>
<name>A0A9P6VWQ9_RHOMI</name>
<comment type="similarity">
    <text evidence="2 10">Belongs to the polyadenylate-binding protein type-1 family.</text>
</comment>
<feature type="compositionally biased region" description="Low complexity" evidence="11">
    <location>
        <begin position="700"/>
        <end position="726"/>
    </location>
</feature>
<dbReference type="OrthoDB" id="19742at2759"/>
<evidence type="ECO:0000259" key="12">
    <source>
        <dbReference type="PROSITE" id="PS50102"/>
    </source>
</evidence>
<keyword evidence="7" id="KW-0810">Translation regulation</keyword>
<feature type="domain" description="RRM" evidence="12">
    <location>
        <begin position="252"/>
        <end position="329"/>
    </location>
</feature>
<dbReference type="FunFam" id="3.30.70.330:FF:000648">
    <property type="entry name" value="Polyadenylate-binding protein"/>
    <property type="match status" value="1"/>
</dbReference>
<dbReference type="FunFam" id="1.10.1900.10:FF:000004">
    <property type="entry name" value="Polyadenylate-binding protein"/>
    <property type="match status" value="1"/>
</dbReference>
<dbReference type="EMBL" id="PUHQ01000073">
    <property type="protein sequence ID" value="KAG0657959.1"/>
    <property type="molecule type" value="Genomic_DNA"/>
</dbReference>
<evidence type="ECO:0000256" key="10">
    <source>
        <dbReference type="RuleBase" id="RU362004"/>
    </source>
</evidence>
<evidence type="ECO:0000256" key="8">
    <source>
        <dbReference type="ARBA" id="ARBA00022884"/>
    </source>
</evidence>
<dbReference type="Gene3D" id="3.30.70.330">
    <property type="match status" value="4"/>
</dbReference>
<dbReference type="PANTHER" id="PTHR24012">
    <property type="entry name" value="RNA BINDING PROTEIN"/>
    <property type="match status" value="1"/>
</dbReference>
<dbReference type="PROSITE" id="PS50102">
    <property type="entry name" value="RRM"/>
    <property type="match status" value="4"/>
</dbReference>
<dbReference type="InterPro" id="IPR006515">
    <property type="entry name" value="PABP_1234"/>
</dbReference>
<dbReference type="InterPro" id="IPR000504">
    <property type="entry name" value="RRM_dom"/>
</dbReference>
<feature type="compositionally biased region" description="Low complexity" evidence="11">
    <location>
        <begin position="591"/>
        <end position="600"/>
    </location>
</feature>
<organism evidence="14 15">
    <name type="scientific">Rhodotorula mucilaginosa</name>
    <name type="common">Yeast</name>
    <name type="synonym">Rhodotorula rubra</name>
    <dbReference type="NCBI Taxonomy" id="5537"/>
    <lineage>
        <taxon>Eukaryota</taxon>
        <taxon>Fungi</taxon>
        <taxon>Dikarya</taxon>
        <taxon>Basidiomycota</taxon>
        <taxon>Pucciniomycotina</taxon>
        <taxon>Microbotryomycetes</taxon>
        <taxon>Sporidiobolales</taxon>
        <taxon>Sporidiobolaceae</taxon>
        <taxon>Rhodotorula</taxon>
    </lineage>
</organism>
<dbReference type="GO" id="GO:0003723">
    <property type="term" value="F:RNA binding"/>
    <property type="evidence" value="ECO:0007669"/>
    <property type="project" value="UniProtKB-UniRule"/>
</dbReference>
<keyword evidence="5" id="KW-0677">Repeat</keyword>
<evidence type="ECO:0000256" key="3">
    <source>
        <dbReference type="ARBA" id="ARBA00022448"/>
    </source>
</evidence>
<proteinExistence type="inferred from homology"/>
<feature type="domain" description="RRM" evidence="12">
    <location>
        <begin position="355"/>
        <end position="432"/>
    </location>
</feature>
<feature type="domain" description="RRM" evidence="12">
    <location>
        <begin position="71"/>
        <end position="149"/>
    </location>
</feature>
<dbReference type="SMART" id="SM00361">
    <property type="entry name" value="RRM_1"/>
    <property type="match status" value="4"/>
</dbReference>
<feature type="compositionally biased region" description="Low complexity" evidence="11">
    <location>
        <begin position="47"/>
        <end position="70"/>
    </location>
</feature>
<dbReference type="InterPro" id="IPR003954">
    <property type="entry name" value="RRM_euk-type"/>
</dbReference>
<dbReference type="Proteomes" id="UP000777482">
    <property type="component" value="Unassembled WGS sequence"/>
</dbReference>
<dbReference type="CDD" id="cd12381">
    <property type="entry name" value="RRM4_I_PABPs"/>
    <property type="match status" value="1"/>
</dbReference>
<keyword evidence="6" id="KW-0509">mRNA transport</keyword>
<protein>
    <recommendedName>
        <fullName evidence="10">Polyadenylate-binding protein</fullName>
        <shortName evidence="10">PABP</shortName>
    </recommendedName>
</protein>
<dbReference type="InterPro" id="IPR045305">
    <property type="entry name" value="RRM2_I_PABPs"/>
</dbReference>
<dbReference type="FunFam" id="3.30.70.330:FF:000590">
    <property type="entry name" value="Polyadenylate-binding protein 5"/>
    <property type="match status" value="1"/>
</dbReference>
<dbReference type="InterPro" id="IPR034364">
    <property type="entry name" value="PABP_RRM1"/>
</dbReference>
<dbReference type="GO" id="GO:0051028">
    <property type="term" value="P:mRNA transport"/>
    <property type="evidence" value="ECO:0007669"/>
    <property type="project" value="UniProtKB-KW"/>
</dbReference>
<dbReference type="CDD" id="cd12380">
    <property type="entry name" value="RRM3_I_PABPs"/>
    <property type="match status" value="1"/>
</dbReference>
<feature type="compositionally biased region" description="Gly residues" evidence="11">
    <location>
        <begin position="539"/>
        <end position="553"/>
    </location>
</feature>
<keyword evidence="4 10" id="KW-0963">Cytoplasm</keyword>
<evidence type="ECO:0000256" key="6">
    <source>
        <dbReference type="ARBA" id="ARBA00022816"/>
    </source>
</evidence>
<dbReference type="SUPFAM" id="SSF54928">
    <property type="entry name" value="RNA-binding domain, RBD"/>
    <property type="match status" value="2"/>
</dbReference>
<evidence type="ECO:0000313" key="14">
    <source>
        <dbReference type="EMBL" id="KAG0657959.1"/>
    </source>
</evidence>
<dbReference type="Gene3D" id="1.10.1900.10">
    <property type="entry name" value="c-terminal domain of poly(a) binding protein"/>
    <property type="match status" value="1"/>
</dbReference>
<keyword evidence="8 9" id="KW-0694">RNA-binding</keyword>
<gene>
    <name evidence="14" type="primary">PAB1_2</name>
    <name evidence="14" type="ORF">C6P46_006131</name>
</gene>
<evidence type="ECO:0000256" key="1">
    <source>
        <dbReference type="ARBA" id="ARBA00004496"/>
    </source>
</evidence>
<evidence type="ECO:0000256" key="5">
    <source>
        <dbReference type="ARBA" id="ARBA00022737"/>
    </source>
</evidence>
<feature type="compositionally biased region" description="Low complexity" evidence="11">
    <location>
        <begin position="519"/>
        <end position="530"/>
    </location>
</feature>
<accession>A0A9P6VWQ9</accession>
<feature type="region of interest" description="Disordered" evidence="11">
    <location>
        <begin position="1"/>
        <end position="71"/>
    </location>
</feature>
<dbReference type="FunFam" id="3.30.70.330:FF:000003">
    <property type="entry name" value="Polyadenylate-binding protein"/>
    <property type="match status" value="1"/>
</dbReference>
<keyword evidence="15" id="KW-1185">Reference proteome</keyword>